<evidence type="ECO:0000313" key="5">
    <source>
        <dbReference type="EMBL" id="AHG90530.1"/>
    </source>
</evidence>
<dbReference type="AlphaFoldDB" id="W0RJL2"/>
<keyword evidence="1 3" id="KW-0732">Signal</keyword>
<feature type="chain" id="PRO_5004795084" description="SbsA Ig-like domain-containing protein" evidence="3">
    <location>
        <begin position="33"/>
        <end position="399"/>
    </location>
</feature>
<evidence type="ECO:0000256" key="1">
    <source>
        <dbReference type="ARBA" id="ARBA00022729"/>
    </source>
</evidence>
<dbReference type="InterPro" id="IPR032812">
    <property type="entry name" value="SbsA_Ig"/>
</dbReference>
<dbReference type="SUPFAM" id="SSF49478">
    <property type="entry name" value="Cna protein B-type domain"/>
    <property type="match status" value="1"/>
</dbReference>
<dbReference type="EMBL" id="CP007128">
    <property type="protein sequence ID" value="AHG90530.1"/>
    <property type="molecule type" value="Genomic_DNA"/>
</dbReference>
<dbReference type="InParanoid" id="W0RJL2"/>
<dbReference type="RefSeq" id="WP_025412000.1">
    <property type="nucleotide sequence ID" value="NZ_CP007128.1"/>
</dbReference>
<proteinExistence type="predicted"/>
<organism evidence="5 6">
    <name type="scientific">Gemmatirosa kalamazoonensis</name>
    <dbReference type="NCBI Taxonomy" id="861299"/>
    <lineage>
        <taxon>Bacteria</taxon>
        <taxon>Pseudomonadati</taxon>
        <taxon>Gemmatimonadota</taxon>
        <taxon>Gemmatimonadia</taxon>
        <taxon>Gemmatimonadales</taxon>
        <taxon>Gemmatimonadaceae</taxon>
        <taxon>Gemmatirosa</taxon>
    </lineage>
</organism>
<evidence type="ECO:0000313" key="6">
    <source>
        <dbReference type="Proteomes" id="UP000019151"/>
    </source>
</evidence>
<gene>
    <name evidence="5" type="ORF">J421_2993</name>
</gene>
<dbReference type="KEGG" id="gba:J421_2993"/>
<feature type="signal peptide" evidence="3">
    <location>
        <begin position="1"/>
        <end position="32"/>
    </location>
</feature>
<keyword evidence="6" id="KW-1185">Reference proteome</keyword>
<evidence type="ECO:0000256" key="3">
    <source>
        <dbReference type="SAM" id="SignalP"/>
    </source>
</evidence>
<dbReference type="OrthoDB" id="9809989at2"/>
<dbReference type="Pfam" id="PF13205">
    <property type="entry name" value="Big_5"/>
    <property type="match status" value="1"/>
</dbReference>
<feature type="domain" description="SbsA Ig-like" evidence="4">
    <location>
        <begin position="43"/>
        <end position="166"/>
    </location>
</feature>
<name>W0RJL2_9BACT</name>
<dbReference type="HOGENOM" id="CLU_690309_0_0_0"/>
<evidence type="ECO:0000259" key="4">
    <source>
        <dbReference type="Pfam" id="PF13205"/>
    </source>
</evidence>
<feature type="compositionally biased region" description="Basic residues" evidence="2">
    <location>
        <begin position="375"/>
        <end position="399"/>
    </location>
</feature>
<dbReference type="Proteomes" id="UP000019151">
    <property type="component" value="Chromosome"/>
</dbReference>
<dbReference type="PATRIC" id="fig|861299.3.peg.3045"/>
<protein>
    <recommendedName>
        <fullName evidence="4">SbsA Ig-like domain-containing protein</fullName>
    </recommendedName>
</protein>
<sequence>MTGAGRGGRGVVRRLAAVASVAALALAASRCASPGIPPGGPPDDSPPQLLRISPESGATNVHPREFELEFDEVVAEVPTGANAASGAPAAGGGSFTGNPTGPNLASIMVLSPRAGALRADWHRDRVTVHARQPLRANTTYTLTVLPGLADLRSNVRDSAIVVVFSTGPTLDTGRVGGIVFDWVAGRVAQRALVEAIGPDSVTYVAVTDTGGRFVMRNLPVGTYAFRGVLDVNNNRAFDPREAYDLVSVGPPQFARGDSAKVELLAFVHDTLGPRLTTVAVTDSVTLRLTFDKPLDPAAPVTPDRFRVVGRDSTVVPVIAAYRAVDFDSLKARIARARAPTRSPAPGPRATRRVERPPLRGSTRRARAATASPRRAATRRAAARPHRRRCRAVRRRPPTS</sequence>
<dbReference type="eggNOG" id="COG4704">
    <property type="taxonomic scope" value="Bacteria"/>
</dbReference>
<feature type="region of interest" description="Disordered" evidence="2">
    <location>
        <begin position="336"/>
        <end position="399"/>
    </location>
</feature>
<dbReference type="STRING" id="861299.J421_2993"/>
<evidence type="ECO:0000256" key="2">
    <source>
        <dbReference type="SAM" id="MobiDB-lite"/>
    </source>
</evidence>
<accession>W0RJL2</accession>
<feature type="compositionally biased region" description="Pro residues" evidence="2">
    <location>
        <begin position="35"/>
        <end position="45"/>
    </location>
</feature>
<feature type="region of interest" description="Disordered" evidence="2">
    <location>
        <begin position="34"/>
        <end position="55"/>
    </location>
</feature>
<reference evidence="5 6" key="1">
    <citation type="journal article" date="2014" name="Genome Announc.">
        <title>Genome Sequence and Methylome of Soil Bacterium Gemmatirosa kalamazoonensis KBS708T, a Member of the Rarely Cultivated Gemmatimonadetes Phylum.</title>
        <authorList>
            <person name="Debruyn J.M."/>
            <person name="Radosevich M."/>
            <person name="Wommack K.E."/>
            <person name="Polson S.W."/>
            <person name="Hauser L.J."/>
            <person name="Fawaz M.N."/>
            <person name="Korlach J."/>
            <person name="Tsai Y.C."/>
        </authorList>
    </citation>
    <scope>NUCLEOTIDE SEQUENCE [LARGE SCALE GENOMIC DNA]</scope>
    <source>
        <strain evidence="5 6">KBS708</strain>
    </source>
</reference>